<dbReference type="EMBL" id="FWWW01000087">
    <property type="protein sequence ID" value="SMB98761.1"/>
    <property type="molecule type" value="Genomic_DNA"/>
</dbReference>
<name>A0A1W1W060_9BACT</name>
<sequence>MIFKIKPIGFRFIPLVVFLNGMSPYLSLKTQTSLSMFSNLRTEGGISNHLFMPKSLQINGLEKDLVKIIATDLNELKQYTHNKQYITYFEFRRIISEAKTNLYVNYMRNDQPQTVKIVDGSSTKPELLVPHNWVLTKFVRFRPIDKGACLCKH</sequence>
<proteinExistence type="predicted"/>
<gene>
    <name evidence="1" type="ORF">SAMN00120144_1769</name>
</gene>
<dbReference type="AlphaFoldDB" id="A0A1W1W060"/>
<accession>A0A1W1W060</accession>
<evidence type="ECO:0000313" key="2">
    <source>
        <dbReference type="Proteomes" id="UP000192266"/>
    </source>
</evidence>
<reference evidence="1 2" key="1">
    <citation type="submission" date="2017-04" db="EMBL/GenBank/DDBJ databases">
        <authorList>
            <person name="Afonso C.L."/>
            <person name="Miller P.J."/>
            <person name="Scott M.A."/>
            <person name="Spackman E."/>
            <person name="Goraichik I."/>
            <person name="Dimitrov K.M."/>
            <person name="Suarez D.L."/>
            <person name="Swayne D.E."/>
        </authorList>
    </citation>
    <scope>NUCLEOTIDE SEQUENCE [LARGE SCALE GENOMIC DNA]</scope>
    <source>
        <strain evidence="1 2">DSM 11622</strain>
    </source>
</reference>
<organism evidence="1 2">
    <name type="scientific">Hymenobacter roseosalivarius DSM 11622</name>
    <dbReference type="NCBI Taxonomy" id="645990"/>
    <lineage>
        <taxon>Bacteria</taxon>
        <taxon>Pseudomonadati</taxon>
        <taxon>Bacteroidota</taxon>
        <taxon>Cytophagia</taxon>
        <taxon>Cytophagales</taxon>
        <taxon>Hymenobacteraceae</taxon>
        <taxon>Hymenobacter</taxon>
    </lineage>
</organism>
<evidence type="ECO:0000313" key="1">
    <source>
        <dbReference type="EMBL" id="SMB98761.1"/>
    </source>
</evidence>
<protein>
    <submittedName>
        <fullName evidence="1">Uncharacterized protein</fullName>
    </submittedName>
</protein>
<dbReference type="Proteomes" id="UP000192266">
    <property type="component" value="Unassembled WGS sequence"/>
</dbReference>
<keyword evidence="2" id="KW-1185">Reference proteome</keyword>